<dbReference type="InterPro" id="IPR024408">
    <property type="entry name" value="Muramidase"/>
</dbReference>
<reference evidence="3" key="2">
    <citation type="submission" date="2020-09" db="EMBL/GenBank/DDBJ databases">
        <authorList>
            <person name="Sun Q."/>
            <person name="Kim S."/>
        </authorList>
    </citation>
    <scope>NUCLEOTIDE SEQUENCE</scope>
    <source>
        <strain evidence="3">KCTC 42249</strain>
    </source>
</reference>
<evidence type="ECO:0000313" key="4">
    <source>
        <dbReference type="Proteomes" id="UP000630142"/>
    </source>
</evidence>
<dbReference type="SUPFAM" id="SSF53955">
    <property type="entry name" value="Lysozyme-like"/>
    <property type="match status" value="1"/>
</dbReference>
<dbReference type="Pfam" id="PF11860">
    <property type="entry name" value="Muramidase"/>
    <property type="match status" value="1"/>
</dbReference>
<name>A0A8J3DQA7_9HYPH</name>
<feature type="compositionally biased region" description="Low complexity" evidence="1">
    <location>
        <begin position="202"/>
        <end position="219"/>
    </location>
</feature>
<sequence>MFAPQVEAAIIQLAKNADIDPAALLAIAEVESGGKASARIDDRDEPLIRFEGHYFDRRLTGLKRAQARAASLADPRAGAIRNPSSQAERWKMLRRAAAIDHQAAHESVSWGLGQVMGGHWRWLGFASVDALVAECRESVAGQVKLMLRYCDKAGLKPAIRARNWAAFAKGYNGPAYATNRYDQKLAAAYARHATRLKKQAKTASPSPAASPAYASTTPAPDKPRTFLQGLADWFRHQPNLSLR</sequence>
<keyword evidence="4" id="KW-1185">Reference proteome</keyword>
<dbReference type="EMBL" id="BMZQ01000001">
    <property type="protein sequence ID" value="GHD11432.1"/>
    <property type="molecule type" value="Genomic_DNA"/>
</dbReference>
<organism evidence="3 4">
    <name type="scientific">Tianweitania populi</name>
    <dbReference type="NCBI Taxonomy" id="1607949"/>
    <lineage>
        <taxon>Bacteria</taxon>
        <taxon>Pseudomonadati</taxon>
        <taxon>Pseudomonadota</taxon>
        <taxon>Alphaproteobacteria</taxon>
        <taxon>Hyphomicrobiales</taxon>
        <taxon>Phyllobacteriaceae</taxon>
        <taxon>Tianweitania</taxon>
    </lineage>
</organism>
<dbReference type="InterPro" id="IPR023346">
    <property type="entry name" value="Lysozyme-like_dom_sf"/>
</dbReference>
<evidence type="ECO:0000313" key="3">
    <source>
        <dbReference type="EMBL" id="GHD11432.1"/>
    </source>
</evidence>
<evidence type="ECO:0000259" key="2">
    <source>
        <dbReference type="Pfam" id="PF11860"/>
    </source>
</evidence>
<feature type="domain" description="N-acetylmuramidase" evidence="2">
    <location>
        <begin position="20"/>
        <end position="192"/>
    </location>
</feature>
<protein>
    <recommendedName>
        <fullName evidence="2">N-acetylmuramidase domain-containing protein</fullName>
    </recommendedName>
</protein>
<comment type="caution">
    <text evidence="3">The sequence shown here is derived from an EMBL/GenBank/DDBJ whole genome shotgun (WGS) entry which is preliminary data.</text>
</comment>
<gene>
    <name evidence="3" type="ORF">GCM10016234_14560</name>
</gene>
<reference evidence="3" key="1">
    <citation type="journal article" date="2014" name="Int. J. Syst. Evol. Microbiol.">
        <title>Complete genome sequence of Corynebacterium casei LMG S-19264T (=DSM 44701T), isolated from a smear-ripened cheese.</title>
        <authorList>
            <consortium name="US DOE Joint Genome Institute (JGI-PGF)"/>
            <person name="Walter F."/>
            <person name="Albersmeier A."/>
            <person name="Kalinowski J."/>
            <person name="Ruckert C."/>
        </authorList>
    </citation>
    <scope>NUCLEOTIDE SEQUENCE</scope>
    <source>
        <strain evidence="3">KCTC 42249</strain>
    </source>
</reference>
<evidence type="ECO:0000256" key="1">
    <source>
        <dbReference type="SAM" id="MobiDB-lite"/>
    </source>
</evidence>
<dbReference type="RefSeq" id="WP_189502779.1">
    <property type="nucleotide sequence ID" value="NZ_BMZQ01000001.1"/>
</dbReference>
<dbReference type="Proteomes" id="UP000630142">
    <property type="component" value="Unassembled WGS sequence"/>
</dbReference>
<proteinExistence type="predicted"/>
<dbReference type="Gene3D" id="1.10.530.10">
    <property type="match status" value="1"/>
</dbReference>
<feature type="region of interest" description="Disordered" evidence="1">
    <location>
        <begin position="196"/>
        <end position="221"/>
    </location>
</feature>
<accession>A0A8J3DQA7</accession>
<dbReference type="AlphaFoldDB" id="A0A8J3DQA7"/>